<dbReference type="SUPFAM" id="SSF48239">
    <property type="entry name" value="Terpenoid cyclases/Protein prenyltransferases"/>
    <property type="match status" value="1"/>
</dbReference>
<comment type="similarity">
    <text evidence="1">Belongs to the protease inhibitor I39 (alpha-2-macroglobulin) family. Bacterial alpha-2-macroglobulin subfamily.</text>
</comment>
<dbReference type="SMART" id="SM01360">
    <property type="entry name" value="A2M"/>
    <property type="match status" value="1"/>
</dbReference>
<comment type="caution">
    <text evidence="4">The sequence shown here is derived from an EMBL/GenBank/DDBJ whole genome shotgun (WGS) entry which is preliminary data.</text>
</comment>
<sequence length="1959" mass="224838">MKNLLLIVIALLPLFVKAQKKESSPKWKKVEELINIKNYEQTLPILADIKAEARETNNSPEWVRAFLAENRAHTINQTTEASFKVLQNHFKNNIKQANPLEQQVLTNFYAVFLSANIHQLLEKSAIVPVQRATELYKIDSIFRQSLADKERLLKEKTEDWGTLLTSSQNIELSPSLYHLLAYNYLNFLDYQRDQNRKADSLTKEISLINKQYQYDNANSFVTFRKIFDGHFLDQIRDYPNIKKKLDSIRSDYNANIIALVAPYAPTAKERVSLLNETLNRYPGSPWIANVRKTYNEITKAELRIEHTTFAPVQQYTPIKIYHTNTNQLYIRVYNKNNTPNHFKERKIELDTLSYQVSFDGKLVYEEKVDLRLFDDYENHNSIYKLNPLAPGNYTILISNNPEFKDDDLYKTTNSTEITISDIFVSATGERQNYQSRIATYNLTLINRVTGNPFANKIVRFYENKDKKLIHLITKTTNAKGEITLATKDILNNYHLYIPDENQLIDLKNLQNADVYKERGKSKERDTEKITGLIMTDRSVYRPGQTVYLKAILYNSALMNGKIIASEKVKLYLKDANNQLVDSLLLNTNTFGSVNGEFRLPVKTLNGNFRIELTHNGKQIQSDYFKVEEYKRPTFKVFFEPNKQTYSRTDTVKFEGKTETLSGVSLPQTSIRYSLKVRDHNNWKSILTYDSTTVTDQAGKFHISLPLSLDSLKSSTKFGIEVTAEAVNTTGEMQTASTNYKYADKQKSLSITLPPVLLDKKWKEIKINTTNLNYQPYAFAGEIEIYRIKKSSTILPSSNLSFSFETGYHLLNADQYEKYFPNLFDRVQFENNNKELVSKYLFDTNKSNTIQIDSTLFPYGEYEVKAFTVEDKDTVSASYIVRVLQPETFKISNSDFLITKFDKKTYALDEKVTVLIQTDLKEASTVFISEIIGNTKQETKIIPLHQGKGKYTFQLTNDYIGKSPKINVLLIKDNKIETVQLYLPIQTTGKQLKIKQQTFRDKITPGQKEKWSFTITQKDKQIPTEVLATMYDSALDMFVPHSFTNQFDLTYPYYYGFDLYYLKREFNQTYNVFKPYGYTRKDSSVNDAAPQIRNYGLWNSNLSQLSPTTKRYVSLRSRSESNGVLYDQLNDSELQEVVVTGVASGVQIRGMASAAPEAQSPLYIVDGEIMDAFNLQSLKADKIDNMAVLKGAEASALYGSRGMNGVIIITTKEYKEKEEKMNAAQVRTNLQETAFFYPTLYTDKDGLVSFEFDSPEALTKWKLLLFAHGQHLEAGSATFMTQTQKELMVSPNIPRYLRNGDQITIKAQIQNLGKNTLSGNAKIEIINPENNQVISSAFLDDKAYQSFNVSAENNTMVEWELKVSTDIPVVQIKIVAATDAFSDGEVHELPILSNKILVTDTEKIILKPEQSKTYQVASFGKDNLLTKIQIQSNPIVEIIAALDYLKNYPYECSEQLSSKWFGLKMIQYVQKYYPAISDYFKALDQENSKGRLEENTKLSTLTLEEMPWLRDVKGEQQKFKALAKLFNSDIVSELSDLERKIIKNQLPNGAFSWFEGGKENTDISIRILEIFGKVLYLDKTLVSNTIQNSSKKIVSYLDQDKNLIGEKSNVEQTLSYLFARHYWNAYTPGNKTELEKLSSKLAKSAEITAKGSAGSAAKAWIVNQLYGTGIQADYIKNRIKQEAITDTAKGMYWESNSRLYNATSQQSYMTEAYKLNDPDKLRQISQWIYYNKQSNHWRTTWMTVDAIYALLLANNPEEFSMVNTTEVIINDQKTEMDKQVMGQINKEIQKDDLKGNQHITVRNNNTSRTVYGGIYHQYFVPVDEIKATANSLSVYKKYYVERAGKWIESTSFNLGERVKVRLTIINDTALEYVHIKDSRPSGTEPEYKASGYQWRSGYYFTLKDASTNYFYDILPKGRHELEYEVKANNIGLFDAGISTAECMYDPSVNARSENLKVEIK</sequence>
<dbReference type="Pfam" id="PF00207">
    <property type="entry name" value="A2M"/>
    <property type="match status" value="1"/>
</dbReference>
<dbReference type="Pfam" id="PF01835">
    <property type="entry name" value="MG2"/>
    <property type="match status" value="1"/>
</dbReference>
<dbReference type="Gene3D" id="2.170.130.10">
    <property type="entry name" value="TonB-dependent receptor, plug domain"/>
    <property type="match status" value="1"/>
</dbReference>
<dbReference type="PANTHER" id="PTHR40094">
    <property type="entry name" value="ALPHA-2-MACROGLOBULIN HOMOLOG"/>
    <property type="match status" value="1"/>
</dbReference>
<dbReference type="RefSeq" id="WP_003003243.1">
    <property type="nucleotide sequence ID" value="NZ_GG668630.1"/>
</dbReference>
<accession>C2G384</accession>
<dbReference type="GO" id="GO:0004866">
    <property type="term" value="F:endopeptidase inhibitor activity"/>
    <property type="evidence" value="ECO:0007669"/>
    <property type="project" value="InterPro"/>
</dbReference>
<evidence type="ECO:0000259" key="3">
    <source>
        <dbReference type="SMART" id="SM01360"/>
    </source>
</evidence>
<feature type="domain" description="Alpha-2-macroglobulin" evidence="3">
    <location>
        <begin position="1232"/>
        <end position="1322"/>
    </location>
</feature>
<dbReference type="InterPro" id="IPR037066">
    <property type="entry name" value="Plug_dom_sf"/>
</dbReference>
<dbReference type="HOGENOM" id="CLU_001849_0_0_10"/>
<dbReference type="InterPro" id="IPR001599">
    <property type="entry name" value="Macroglobln_a2"/>
</dbReference>
<dbReference type="NCBIfam" id="TIGR04057">
    <property type="entry name" value="SusC_RagA_signa"/>
    <property type="match status" value="1"/>
</dbReference>
<proteinExistence type="inferred from homology"/>
<dbReference type="Pfam" id="PF07715">
    <property type="entry name" value="Plug"/>
    <property type="match status" value="1"/>
</dbReference>
<dbReference type="InterPro" id="IPR011625">
    <property type="entry name" value="A2M_N_BRD"/>
</dbReference>
<dbReference type="InterPro" id="IPR023997">
    <property type="entry name" value="TonB-dep_OMP_SusC/RagA_CS"/>
</dbReference>
<evidence type="ECO:0000259" key="2">
    <source>
        <dbReference type="SMART" id="SM01359"/>
    </source>
</evidence>
<dbReference type="InterPro" id="IPR041246">
    <property type="entry name" value="Bact_MG10"/>
</dbReference>
<dbReference type="SMART" id="SM01359">
    <property type="entry name" value="A2M_N_2"/>
    <property type="match status" value="1"/>
</dbReference>
<organism evidence="4 5">
    <name type="scientific">Sphingobacterium spiritivorum ATCC 33300</name>
    <dbReference type="NCBI Taxonomy" id="525372"/>
    <lineage>
        <taxon>Bacteria</taxon>
        <taxon>Pseudomonadati</taxon>
        <taxon>Bacteroidota</taxon>
        <taxon>Sphingobacteriia</taxon>
        <taxon>Sphingobacteriales</taxon>
        <taxon>Sphingobacteriaceae</taxon>
        <taxon>Sphingobacterium</taxon>
    </lineage>
</organism>
<dbReference type="SUPFAM" id="SSF56935">
    <property type="entry name" value="Porins"/>
    <property type="match status" value="1"/>
</dbReference>
<gene>
    <name evidence="4" type="ORF">HMPREF0765_4040</name>
</gene>
<dbReference type="PANTHER" id="PTHR40094:SF1">
    <property type="entry name" value="UBIQUITIN DOMAIN-CONTAINING PROTEIN"/>
    <property type="match status" value="1"/>
</dbReference>
<dbReference type="Gene3D" id="2.60.40.1930">
    <property type="match status" value="1"/>
</dbReference>
<dbReference type="Gene3D" id="1.50.10.20">
    <property type="match status" value="1"/>
</dbReference>
<dbReference type="InterPro" id="IPR012910">
    <property type="entry name" value="Plug_dom"/>
</dbReference>
<dbReference type="InterPro" id="IPR002890">
    <property type="entry name" value="MG2"/>
</dbReference>
<protein>
    <submittedName>
        <fullName evidence="4">Alpha-2-macroglobulin family protein</fullName>
    </submittedName>
</protein>
<evidence type="ECO:0000313" key="4">
    <source>
        <dbReference type="EMBL" id="EEI90453.1"/>
    </source>
</evidence>
<name>C2G384_SPHSI</name>
<dbReference type="Proteomes" id="UP000006241">
    <property type="component" value="Unassembled WGS sequence"/>
</dbReference>
<dbReference type="InterPro" id="IPR008930">
    <property type="entry name" value="Terpenoid_cyclase/PrenylTrfase"/>
</dbReference>
<feature type="domain" description="Alpha-2-macroglobulin bait region" evidence="2">
    <location>
        <begin position="896"/>
        <end position="1037"/>
    </location>
</feature>
<dbReference type="Pfam" id="PF17973">
    <property type="entry name" value="bMG10"/>
    <property type="match status" value="1"/>
</dbReference>
<evidence type="ECO:0000313" key="5">
    <source>
        <dbReference type="Proteomes" id="UP000006241"/>
    </source>
</evidence>
<evidence type="ECO:0000256" key="1">
    <source>
        <dbReference type="ARBA" id="ARBA00010556"/>
    </source>
</evidence>
<dbReference type="InterPro" id="IPR051802">
    <property type="entry name" value="YfhM-like"/>
</dbReference>
<dbReference type="EMBL" id="ACHB01000091">
    <property type="protein sequence ID" value="EEI90453.1"/>
    <property type="molecule type" value="Genomic_DNA"/>
</dbReference>
<reference evidence="4 5" key="1">
    <citation type="submission" date="2009-01" db="EMBL/GenBank/DDBJ databases">
        <authorList>
            <person name="Qin X."/>
            <person name="Bachman B."/>
            <person name="Battles P."/>
            <person name="Bell A."/>
            <person name="Bess C."/>
            <person name="Bickham C."/>
            <person name="Chaboub L."/>
            <person name="Chen D."/>
            <person name="Coyle M."/>
            <person name="Deiros D.R."/>
            <person name="Dinh H."/>
            <person name="Forbes L."/>
            <person name="Fowler G."/>
            <person name="Francisco L."/>
            <person name="Fu Q."/>
            <person name="Gubbala S."/>
            <person name="Hale W."/>
            <person name="Han Y."/>
            <person name="Hemphill L."/>
            <person name="Highlander S.K."/>
            <person name="Hirani K."/>
            <person name="Hogues M."/>
            <person name="Jackson L."/>
            <person name="Jakkamsetti A."/>
            <person name="Javaid M."/>
            <person name="Jiang H."/>
            <person name="Korchina V."/>
            <person name="Kovar C."/>
            <person name="Lara F."/>
            <person name="Lee S."/>
            <person name="Mata R."/>
            <person name="Mathew T."/>
            <person name="Moen C."/>
            <person name="Morales K."/>
            <person name="Munidasa M."/>
            <person name="Nazareth L."/>
            <person name="Ngo R."/>
            <person name="Nguyen L."/>
            <person name="Okwuonu G."/>
            <person name="Ongeri F."/>
            <person name="Patil S."/>
            <person name="Petrosino J."/>
            <person name="Pham C."/>
            <person name="Pham P."/>
            <person name="Pu L.-L."/>
            <person name="Puazo M."/>
            <person name="Raj R."/>
            <person name="Reid J."/>
            <person name="Rouhana J."/>
            <person name="Saada N."/>
            <person name="Shang Y."/>
            <person name="Simmons D."/>
            <person name="Thornton R."/>
            <person name="Warren J."/>
            <person name="Weissenberger G."/>
            <person name="Zhang J."/>
            <person name="Zhang L."/>
            <person name="Zhou C."/>
            <person name="Zhu D."/>
            <person name="Muzny D."/>
            <person name="Worley K."/>
            <person name="Gibbs R."/>
        </authorList>
    </citation>
    <scope>NUCLEOTIDE SEQUENCE [LARGE SCALE GENOMIC DNA]</scope>
    <source>
        <strain evidence="4 5">ATCC 33300</strain>
    </source>
</reference>